<comment type="caution">
    <text evidence="7">The sequence shown here is derived from an EMBL/GenBank/DDBJ whole genome shotgun (WGS) entry which is preliminary data.</text>
</comment>
<dbReference type="PANTHER" id="PTHR44307">
    <property type="entry name" value="PHOSPHOETHANOLAMINE METHYLTRANSFERASE"/>
    <property type="match status" value="1"/>
</dbReference>
<comment type="pathway">
    <text evidence="1">Lipid metabolism.</text>
</comment>
<evidence type="ECO:0000256" key="2">
    <source>
        <dbReference type="ARBA" id="ARBA00022603"/>
    </source>
</evidence>
<dbReference type="RefSeq" id="WP_239117346.1">
    <property type="nucleotide sequence ID" value="NZ_BOOP01000047.1"/>
</dbReference>
<sequence length="264" mass="28808">MRQATSDLTPGYDAELRRHNQALRRACGLQVHDHVLDIGCGAGQTTREAARTVQAGSALGVDVSAPAIERAREFARAEGLRNVTFEHADAQVHRFPGEHFDLAISRFGTMFFDDAVAAFANIRRALRPAGRLVMMVWQSHERNEWDVAIHQSLAGLEGPVAADSVGPDPFSLADPQTVKQILGDAGFADVAFTDVREPVYYGPDVAAALEWVRGFTCTSEVLKRLDPAAAAHAIGRLSETLSAHLSDDGVWFDSRAWIVTARRH</sequence>
<evidence type="ECO:0000256" key="4">
    <source>
        <dbReference type="ARBA" id="ARBA00025707"/>
    </source>
</evidence>
<comment type="pathway">
    <text evidence="4">Phospholipid metabolism.</text>
</comment>
<dbReference type="EMBL" id="BOOP01000047">
    <property type="protein sequence ID" value="GII42816.1"/>
    <property type="molecule type" value="Genomic_DNA"/>
</dbReference>
<dbReference type="PANTHER" id="PTHR44307:SF2">
    <property type="entry name" value="PHOSPHOETHANOLAMINE METHYLTRANSFERASE ISOFORM X1"/>
    <property type="match status" value="1"/>
</dbReference>
<protein>
    <submittedName>
        <fullName evidence="7">Methyltransferase</fullName>
    </submittedName>
</protein>
<organism evidence="7 8">
    <name type="scientific">Planotetraspora phitsanulokensis</name>
    <dbReference type="NCBI Taxonomy" id="575192"/>
    <lineage>
        <taxon>Bacteria</taxon>
        <taxon>Bacillati</taxon>
        <taxon>Actinomycetota</taxon>
        <taxon>Actinomycetes</taxon>
        <taxon>Streptosporangiales</taxon>
        <taxon>Streptosporangiaceae</taxon>
        <taxon>Planotetraspora</taxon>
    </lineage>
</organism>
<evidence type="ECO:0000313" key="7">
    <source>
        <dbReference type="EMBL" id="GII42816.1"/>
    </source>
</evidence>
<dbReference type="InterPro" id="IPR029063">
    <property type="entry name" value="SAM-dependent_MTases_sf"/>
</dbReference>
<evidence type="ECO:0000256" key="5">
    <source>
        <dbReference type="ARBA" id="ARBA00047622"/>
    </source>
</evidence>
<feature type="domain" description="Methyltransferase" evidence="6">
    <location>
        <begin position="35"/>
        <end position="130"/>
    </location>
</feature>
<evidence type="ECO:0000256" key="3">
    <source>
        <dbReference type="ARBA" id="ARBA00022679"/>
    </source>
</evidence>
<reference evidence="7 8" key="1">
    <citation type="submission" date="2021-01" db="EMBL/GenBank/DDBJ databases">
        <title>Whole genome shotgun sequence of Planotetraspora phitsanulokensis NBRC 104273.</title>
        <authorList>
            <person name="Komaki H."/>
            <person name="Tamura T."/>
        </authorList>
    </citation>
    <scope>NUCLEOTIDE SEQUENCE [LARGE SCALE GENOMIC DNA]</scope>
    <source>
        <strain evidence="7 8">NBRC 104273</strain>
    </source>
</reference>
<comment type="catalytic activity">
    <reaction evidence="5">
        <text>phosphoethanolamine + S-adenosyl-L-methionine = N-methylethanolamine phosphate + S-adenosyl-L-homocysteine + H(+)</text>
        <dbReference type="Rhea" id="RHEA:20365"/>
        <dbReference type="ChEBI" id="CHEBI:15378"/>
        <dbReference type="ChEBI" id="CHEBI:57781"/>
        <dbReference type="ChEBI" id="CHEBI:57856"/>
        <dbReference type="ChEBI" id="CHEBI:58190"/>
        <dbReference type="ChEBI" id="CHEBI:59789"/>
        <dbReference type="EC" id="2.1.1.103"/>
    </reaction>
    <physiologicalReaction direction="left-to-right" evidence="5">
        <dbReference type="Rhea" id="RHEA:20366"/>
    </physiologicalReaction>
</comment>
<dbReference type="InterPro" id="IPR041698">
    <property type="entry name" value="Methyltransf_25"/>
</dbReference>
<keyword evidence="2 7" id="KW-0489">Methyltransferase</keyword>
<dbReference type="SUPFAM" id="SSF53335">
    <property type="entry name" value="S-adenosyl-L-methionine-dependent methyltransferases"/>
    <property type="match status" value="1"/>
</dbReference>
<gene>
    <name evidence="7" type="ORF">Pph01_78190</name>
</gene>
<dbReference type="Gene3D" id="3.40.50.150">
    <property type="entry name" value="Vaccinia Virus protein VP39"/>
    <property type="match status" value="1"/>
</dbReference>
<dbReference type="GO" id="GO:0000234">
    <property type="term" value="F:phosphoethanolamine N-methyltransferase activity"/>
    <property type="evidence" value="ECO:0007669"/>
    <property type="project" value="UniProtKB-EC"/>
</dbReference>
<evidence type="ECO:0000256" key="1">
    <source>
        <dbReference type="ARBA" id="ARBA00005189"/>
    </source>
</evidence>
<proteinExistence type="predicted"/>
<dbReference type="Proteomes" id="UP000622547">
    <property type="component" value="Unassembled WGS sequence"/>
</dbReference>
<keyword evidence="8" id="KW-1185">Reference proteome</keyword>
<evidence type="ECO:0000313" key="8">
    <source>
        <dbReference type="Proteomes" id="UP000622547"/>
    </source>
</evidence>
<keyword evidence="3" id="KW-0808">Transferase</keyword>
<dbReference type="CDD" id="cd02440">
    <property type="entry name" value="AdoMet_MTases"/>
    <property type="match status" value="1"/>
</dbReference>
<dbReference type="Pfam" id="PF13649">
    <property type="entry name" value="Methyltransf_25"/>
    <property type="match status" value="1"/>
</dbReference>
<dbReference type="AlphaFoldDB" id="A0A8J3XK72"/>
<accession>A0A8J3XK72</accession>
<dbReference type="GO" id="GO:0032259">
    <property type="term" value="P:methylation"/>
    <property type="evidence" value="ECO:0007669"/>
    <property type="project" value="UniProtKB-KW"/>
</dbReference>
<evidence type="ECO:0000259" key="6">
    <source>
        <dbReference type="Pfam" id="PF13649"/>
    </source>
</evidence>
<name>A0A8J3XK72_9ACTN</name>